<comment type="caution">
    <text evidence="2">The sequence shown here is derived from an EMBL/GenBank/DDBJ whole genome shotgun (WGS) entry which is preliminary data.</text>
</comment>
<sequence>MYYNKRIIMVHLLILFLMILCGIVMISIDISYNVFISIMIAFMGLQQLVRVYNFKKSSKKYNLLISLIFSMILFILSILFIFLK</sequence>
<evidence type="ECO:0000256" key="1">
    <source>
        <dbReference type="SAM" id="Phobius"/>
    </source>
</evidence>
<evidence type="ECO:0008006" key="4">
    <source>
        <dbReference type="Google" id="ProtNLM"/>
    </source>
</evidence>
<proteinExistence type="predicted"/>
<evidence type="ECO:0000313" key="2">
    <source>
        <dbReference type="EMBL" id="MCY6957764.1"/>
    </source>
</evidence>
<evidence type="ECO:0000313" key="3">
    <source>
        <dbReference type="Proteomes" id="UP001144612"/>
    </source>
</evidence>
<keyword evidence="3" id="KW-1185">Reference proteome</keyword>
<feature type="transmembrane region" description="Helical" evidence="1">
    <location>
        <begin position="7"/>
        <end position="26"/>
    </location>
</feature>
<name>A0ABT4D644_9CLOT</name>
<reference evidence="2" key="1">
    <citation type="submission" date="2022-12" db="EMBL/GenBank/DDBJ databases">
        <title>Clostridium sp. nov., isolated from industrial wastewater.</title>
        <authorList>
            <person name="Jiayan W."/>
        </authorList>
    </citation>
    <scope>NUCLEOTIDE SEQUENCE</scope>
    <source>
        <strain evidence="2">ZC22-4</strain>
    </source>
</reference>
<organism evidence="2 3">
    <name type="scientific">Clostridium brassicae</name>
    <dbReference type="NCBI Taxonomy" id="2999072"/>
    <lineage>
        <taxon>Bacteria</taxon>
        <taxon>Bacillati</taxon>
        <taxon>Bacillota</taxon>
        <taxon>Clostridia</taxon>
        <taxon>Eubacteriales</taxon>
        <taxon>Clostridiaceae</taxon>
        <taxon>Clostridium</taxon>
    </lineage>
</organism>
<keyword evidence="1" id="KW-0812">Transmembrane</keyword>
<keyword evidence="1" id="KW-0472">Membrane</keyword>
<protein>
    <recommendedName>
        <fullName evidence="4">DUF3953 domain-containing protein</fullName>
    </recommendedName>
</protein>
<keyword evidence="1" id="KW-1133">Transmembrane helix</keyword>
<feature type="transmembrane region" description="Helical" evidence="1">
    <location>
        <begin position="61"/>
        <end position="83"/>
    </location>
</feature>
<feature type="transmembrane region" description="Helical" evidence="1">
    <location>
        <begin position="32"/>
        <end position="49"/>
    </location>
</feature>
<gene>
    <name evidence="2" type="ORF">OW729_03980</name>
</gene>
<accession>A0ABT4D644</accession>
<dbReference type="Proteomes" id="UP001144612">
    <property type="component" value="Unassembled WGS sequence"/>
</dbReference>
<dbReference type="EMBL" id="JAPQFJ010000003">
    <property type="protein sequence ID" value="MCY6957764.1"/>
    <property type="molecule type" value="Genomic_DNA"/>
</dbReference>